<dbReference type="GO" id="GO:0009425">
    <property type="term" value="C:bacterial-type flagellum basal body"/>
    <property type="evidence" value="ECO:0007669"/>
    <property type="project" value="UniProtKB-SubCell"/>
</dbReference>
<dbReference type="OrthoDB" id="285952at2"/>
<dbReference type="RefSeq" id="WP_015905534.1">
    <property type="nucleotide sequence ID" value="NC_012108.1"/>
</dbReference>
<accession>C0QAK5</accession>
<evidence type="ECO:0000256" key="5">
    <source>
        <dbReference type="NCBIfam" id="TIGR00205"/>
    </source>
</evidence>
<dbReference type="GO" id="GO:0071973">
    <property type="term" value="P:bacterial-type flagellum-dependent cell motility"/>
    <property type="evidence" value="ECO:0007669"/>
    <property type="project" value="InterPro"/>
</dbReference>
<gene>
    <name evidence="4 6" type="primary">fliE</name>
    <name evidence="6" type="ordered locus">HRM2_37300</name>
</gene>
<evidence type="ECO:0000256" key="3">
    <source>
        <dbReference type="ARBA" id="ARBA00023143"/>
    </source>
</evidence>
<dbReference type="PANTHER" id="PTHR34653:SF1">
    <property type="entry name" value="FLAGELLAR HOOK-BASAL BODY COMPLEX PROTEIN FLIE"/>
    <property type="match status" value="1"/>
</dbReference>
<dbReference type="GO" id="GO:0005198">
    <property type="term" value="F:structural molecule activity"/>
    <property type="evidence" value="ECO:0007669"/>
    <property type="project" value="UniProtKB-UniRule"/>
</dbReference>
<comment type="subcellular location">
    <subcellularLocation>
        <location evidence="1 4">Bacterial flagellum basal body</location>
    </subcellularLocation>
</comment>
<comment type="similarity">
    <text evidence="2 4">Belongs to the FliE family.</text>
</comment>
<keyword evidence="3 4" id="KW-0975">Bacterial flagellum</keyword>
<evidence type="ECO:0000313" key="6">
    <source>
        <dbReference type="EMBL" id="ACN16788.1"/>
    </source>
</evidence>
<name>C0QAK5_DESAH</name>
<dbReference type="PANTHER" id="PTHR34653">
    <property type="match status" value="1"/>
</dbReference>
<keyword evidence="7" id="KW-1185">Reference proteome</keyword>
<dbReference type="HAMAP" id="MF_00724">
    <property type="entry name" value="FliE"/>
    <property type="match status" value="1"/>
</dbReference>
<evidence type="ECO:0000256" key="2">
    <source>
        <dbReference type="ARBA" id="ARBA00009272"/>
    </source>
</evidence>
<sequence>MNPLSGVDKISLVREPLNLKLTRQDPSFLDRLNAAVKDVNSKQNLGDDAAEKVVTGELGIHEGMLALGEADTSLRLMVQVRSKVMEAYKTIINMQI</sequence>
<dbReference type="Pfam" id="PF02049">
    <property type="entry name" value="FliE"/>
    <property type="match status" value="1"/>
</dbReference>
<dbReference type="eggNOG" id="COG1677">
    <property type="taxonomic scope" value="Bacteria"/>
</dbReference>
<dbReference type="NCBIfam" id="TIGR00205">
    <property type="entry name" value="fliE"/>
    <property type="match status" value="1"/>
</dbReference>
<dbReference type="HOGENOM" id="CLU_147249_3_3_7"/>
<dbReference type="AlphaFoldDB" id="C0QAK5"/>
<dbReference type="PRINTS" id="PR01006">
    <property type="entry name" value="FLGHOOKFLIE"/>
</dbReference>
<proteinExistence type="inferred from homology"/>
<dbReference type="EMBL" id="CP001087">
    <property type="protein sequence ID" value="ACN16788.1"/>
    <property type="molecule type" value="Genomic_DNA"/>
</dbReference>
<protein>
    <recommendedName>
        <fullName evidence="4 5">Flagellar hook-basal body complex protein FliE</fullName>
    </recommendedName>
</protein>
<evidence type="ECO:0000256" key="4">
    <source>
        <dbReference type="HAMAP-Rule" id="MF_00724"/>
    </source>
</evidence>
<evidence type="ECO:0000313" key="7">
    <source>
        <dbReference type="Proteomes" id="UP000000442"/>
    </source>
</evidence>
<evidence type="ECO:0000256" key="1">
    <source>
        <dbReference type="ARBA" id="ARBA00004117"/>
    </source>
</evidence>
<dbReference type="STRING" id="177437.HRM2_37300"/>
<dbReference type="Proteomes" id="UP000000442">
    <property type="component" value="Chromosome"/>
</dbReference>
<organism evidence="6 7">
    <name type="scientific">Desulforapulum autotrophicum (strain ATCC 43914 / DSM 3382 / VKM B-1955 / HRM2)</name>
    <name type="common">Desulfobacterium autotrophicum</name>
    <dbReference type="NCBI Taxonomy" id="177437"/>
    <lineage>
        <taxon>Bacteria</taxon>
        <taxon>Pseudomonadati</taxon>
        <taxon>Thermodesulfobacteriota</taxon>
        <taxon>Desulfobacteria</taxon>
        <taxon>Desulfobacterales</taxon>
        <taxon>Desulfobacteraceae</taxon>
        <taxon>Desulforapulum</taxon>
    </lineage>
</organism>
<dbReference type="InterPro" id="IPR001624">
    <property type="entry name" value="FliE"/>
</dbReference>
<dbReference type="GO" id="GO:0003774">
    <property type="term" value="F:cytoskeletal motor activity"/>
    <property type="evidence" value="ECO:0007669"/>
    <property type="project" value="InterPro"/>
</dbReference>
<reference evidence="6 7" key="1">
    <citation type="journal article" date="2009" name="Environ. Microbiol.">
        <title>Genome sequence of Desulfobacterium autotrophicum HRM2, a marine sulfate reducer oxidizing organic carbon completely to carbon dioxide.</title>
        <authorList>
            <person name="Strittmatter A.W."/>
            <person name="Liesegang H."/>
            <person name="Rabus R."/>
            <person name="Decker I."/>
            <person name="Amann J."/>
            <person name="Andres S."/>
            <person name="Henne A."/>
            <person name="Fricke W.F."/>
            <person name="Martinez-Arias R."/>
            <person name="Bartels D."/>
            <person name="Goesmann A."/>
            <person name="Krause L."/>
            <person name="Puehler A."/>
            <person name="Klenk H.P."/>
            <person name="Richter M."/>
            <person name="Schuler M."/>
            <person name="Gloeckner F.O."/>
            <person name="Meyerdierks A."/>
            <person name="Gottschalk G."/>
            <person name="Amann R."/>
        </authorList>
    </citation>
    <scope>NUCLEOTIDE SEQUENCE [LARGE SCALE GENOMIC DNA]</scope>
    <source>
        <strain evidence="7">ATCC 43914 / DSM 3382 / HRM2</strain>
    </source>
</reference>
<dbReference type="KEGG" id="dat:HRM2_37300"/>